<dbReference type="Gene3D" id="3.30.870.10">
    <property type="entry name" value="Endonuclease Chain A"/>
    <property type="match status" value="1"/>
</dbReference>
<feature type="region of interest" description="Disordered" evidence="1">
    <location>
        <begin position="224"/>
        <end position="270"/>
    </location>
</feature>
<feature type="domain" description="Restriction endonuclease type II NgoFVII N-terminal" evidence="2">
    <location>
        <begin position="37"/>
        <end position="149"/>
    </location>
</feature>
<dbReference type="Pfam" id="PF09565">
    <property type="entry name" value="RE_NgoFVII"/>
    <property type="match status" value="1"/>
</dbReference>
<feature type="compositionally biased region" description="Low complexity" evidence="1">
    <location>
        <begin position="224"/>
        <end position="252"/>
    </location>
</feature>
<evidence type="ECO:0000259" key="2">
    <source>
        <dbReference type="Pfam" id="PF09565"/>
    </source>
</evidence>
<gene>
    <name evidence="3" type="ORF">ABIF63_000048</name>
</gene>
<reference evidence="3 4" key="1">
    <citation type="submission" date="2024-06" db="EMBL/GenBank/DDBJ databases">
        <title>Genomic Encyclopedia of Type Strains, Phase V (KMG-V): Genome sequencing to study the core and pangenomes of soil and plant-associated prokaryotes.</title>
        <authorList>
            <person name="Whitman W."/>
        </authorList>
    </citation>
    <scope>NUCLEOTIDE SEQUENCE [LARGE SCALE GENOMIC DNA]</scope>
    <source>
        <strain evidence="3 4">USDA 160</strain>
    </source>
</reference>
<dbReference type="EMBL" id="JBEPTQ010000001">
    <property type="protein sequence ID" value="MET4715945.1"/>
    <property type="molecule type" value="Genomic_DNA"/>
</dbReference>
<dbReference type="RefSeq" id="WP_354269809.1">
    <property type="nucleotide sequence ID" value="NZ_JBEPTQ010000001.1"/>
</dbReference>
<dbReference type="InterPro" id="IPR019065">
    <property type="entry name" value="RE_NgoFVII_N"/>
</dbReference>
<evidence type="ECO:0000313" key="4">
    <source>
        <dbReference type="Proteomes" id="UP001549291"/>
    </source>
</evidence>
<proteinExistence type="predicted"/>
<dbReference type="CDD" id="cd09117">
    <property type="entry name" value="PLDc_Bfil_DEXD_like"/>
    <property type="match status" value="1"/>
</dbReference>
<accession>A0ABV2RI06</accession>
<protein>
    <recommendedName>
        <fullName evidence="2">Restriction endonuclease type II NgoFVII N-terminal domain-containing protein</fullName>
    </recommendedName>
</protein>
<keyword evidence="4" id="KW-1185">Reference proteome</keyword>
<sequence length="409" mass="44462">MRYIDSGLREATQALGSWLDDTICRDDSVCELRWQTGFFDAGSLGYFASTMARLRSSDSTLNVLVGSNDGMTKREDIEALIEAAGPPRENQRLGIVKFGKGYFHPKTVHIVREDGSSAAYIGSANLTRNGVTAQHVEAGIILDSRERDDEGVLSEIAAAIDIWFAEPRRGLHLVSDSTQLEKLVSKGVIGVPIPSPPAQQGSRLTQLLGRQLAPLVGAPTLPSIAAPQPTQIPSIPPITASRPTLRVSSPSTPVAPSPPKRSPSTSVVEDSWWKQLTRSDAQRKAQGNQRGSITLTQGGRYIDAQTYFRRSLFKNATWVAEKTRTGQRREAATIPFKVTFLGEDLGVRNVEITYAPNREAAQANYTSLLHLSGRLAAEFSAQNVTGKYLELSRISDGYTLSITDDVPGT</sequence>
<dbReference type="Proteomes" id="UP001549291">
    <property type="component" value="Unassembled WGS sequence"/>
</dbReference>
<evidence type="ECO:0000256" key="1">
    <source>
        <dbReference type="SAM" id="MobiDB-lite"/>
    </source>
</evidence>
<name>A0ABV2RI06_BRAJP</name>
<evidence type="ECO:0000313" key="3">
    <source>
        <dbReference type="EMBL" id="MET4715945.1"/>
    </source>
</evidence>
<organism evidence="3 4">
    <name type="scientific">Bradyrhizobium japonicum</name>
    <dbReference type="NCBI Taxonomy" id="375"/>
    <lineage>
        <taxon>Bacteria</taxon>
        <taxon>Pseudomonadati</taxon>
        <taxon>Pseudomonadota</taxon>
        <taxon>Alphaproteobacteria</taxon>
        <taxon>Hyphomicrobiales</taxon>
        <taxon>Nitrobacteraceae</taxon>
        <taxon>Bradyrhizobium</taxon>
    </lineage>
</organism>
<comment type="caution">
    <text evidence="3">The sequence shown here is derived from an EMBL/GenBank/DDBJ whole genome shotgun (WGS) entry which is preliminary data.</text>
</comment>